<dbReference type="InterPro" id="IPR015315">
    <property type="entry name" value="DUF1963"/>
</dbReference>
<accession>M5UHL0</accession>
<protein>
    <submittedName>
        <fullName evidence="1">Protein containing DUF1963</fullName>
    </submittedName>
</protein>
<name>M5UHL0_9BACT</name>
<sequence>MAPDEIKASFLKWNATHKRSAWRASINNRNTDSCSWFGGTPTATDDFPWPTCSECKKSMQFFLQLDLAFLPREFDTPLKDGILQLFYCSTDDGMCETWEAFSGTHEIRIIQKSDTDCTPPEEIAPFTKSVISDWLPIDDAPSPAEHELLGINYDYDFTRNLVSVEAPELGIKLSDLNIDLNVAEMISESNAGDKLGGWPAWVQGPEYPACPECQQQMELLFQLDSNDNLDYMFGDVGCAHITQCRQHPRVLAFAWACG</sequence>
<dbReference type="Pfam" id="PF09234">
    <property type="entry name" value="DUF1963"/>
    <property type="match status" value="1"/>
</dbReference>
<dbReference type="Proteomes" id="UP000011885">
    <property type="component" value="Unassembled WGS sequence"/>
</dbReference>
<evidence type="ECO:0000313" key="1">
    <source>
        <dbReference type="EMBL" id="EMI55518.1"/>
    </source>
</evidence>
<dbReference type="InterPro" id="IPR035948">
    <property type="entry name" value="YwqG-like_sf"/>
</dbReference>
<comment type="caution">
    <text evidence="1">The sequence shown here is derived from an EMBL/GenBank/DDBJ whole genome shotgun (WGS) entry which is preliminary data.</text>
</comment>
<dbReference type="SUPFAM" id="SSF103032">
    <property type="entry name" value="Hypothetical protein YwqG"/>
    <property type="match status" value="1"/>
</dbReference>
<dbReference type="Gene3D" id="2.30.320.10">
    <property type="entry name" value="YwqG-like"/>
    <property type="match status" value="1"/>
</dbReference>
<dbReference type="OrthoDB" id="1273554at2"/>
<dbReference type="PANTHER" id="PTHR36436">
    <property type="entry name" value="SLL5081 PROTEIN"/>
    <property type="match status" value="1"/>
</dbReference>
<gene>
    <name evidence="1" type="ORF">RSSM_03043</name>
</gene>
<dbReference type="RefSeq" id="WP_008679690.1">
    <property type="nucleotide sequence ID" value="NZ_ANOH01000212.1"/>
</dbReference>
<dbReference type="PANTHER" id="PTHR36436:SF6">
    <property type="entry name" value="SLL5081 PROTEIN"/>
    <property type="match status" value="1"/>
</dbReference>
<dbReference type="AlphaFoldDB" id="M5UHL0"/>
<keyword evidence="2" id="KW-1185">Reference proteome</keyword>
<proteinExistence type="predicted"/>
<evidence type="ECO:0000313" key="2">
    <source>
        <dbReference type="Proteomes" id="UP000011885"/>
    </source>
</evidence>
<dbReference type="PATRIC" id="fig|1263870.3.peg.3232"/>
<organism evidence="1 2">
    <name type="scientific">Rhodopirellula sallentina SM41</name>
    <dbReference type="NCBI Taxonomy" id="1263870"/>
    <lineage>
        <taxon>Bacteria</taxon>
        <taxon>Pseudomonadati</taxon>
        <taxon>Planctomycetota</taxon>
        <taxon>Planctomycetia</taxon>
        <taxon>Pirellulales</taxon>
        <taxon>Pirellulaceae</taxon>
        <taxon>Rhodopirellula</taxon>
    </lineage>
</organism>
<reference evidence="1 2" key="1">
    <citation type="journal article" date="2013" name="Mar. Genomics">
        <title>Expression of sulfatases in Rhodopirellula baltica and the diversity of sulfatases in the genus Rhodopirellula.</title>
        <authorList>
            <person name="Wegner C.E."/>
            <person name="Richter-Heitmann T."/>
            <person name="Klindworth A."/>
            <person name="Klockow C."/>
            <person name="Richter M."/>
            <person name="Achstetter T."/>
            <person name="Glockner F.O."/>
            <person name="Harder J."/>
        </authorList>
    </citation>
    <scope>NUCLEOTIDE SEQUENCE [LARGE SCALE GENOMIC DNA]</scope>
    <source>
        <strain evidence="1 2">SM41</strain>
    </source>
</reference>
<dbReference type="EMBL" id="ANOH01000212">
    <property type="protein sequence ID" value="EMI55518.1"/>
    <property type="molecule type" value="Genomic_DNA"/>
</dbReference>